<evidence type="ECO:0000256" key="2">
    <source>
        <dbReference type="SAM" id="SignalP"/>
    </source>
</evidence>
<protein>
    <recommendedName>
        <fullName evidence="5">VWFA domain-containing protein</fullName>
    </recommendedName>
</protein>
<evidence type="ECO:0000313" key="3">
    <source>
        <dbReference type="EMBL" id="PRQ07441.1"/>
    </source>
</evidence>
<feature type="chain" id="PRO_5015417116" description="VWFA domain-containing protein" evidence="2">
    <location>
        <begin position="20"/>
        <end position="372"/>
    </location>
</feature>
<evidence type="ECO:0000313" key="4">
    <source>
        <dbReference type="Proteomes" id="UP000238823"/>
    </source>
</evidence>
<dbReference type="Proteomes" id="UP000238823">
    <property type="component" value="Unassembled WGS sequence"/>
</dbReference>
<feature type="signal peptide" evidence="2">
    <location>
        <begin position="1"/>
        <end position="19"/>
    </location>
</feature>
<evidence type="ECO:0008006" key="5">
    <source>
        <dbReference type="Google" id="ProtNLM"/>
    </source>
</evidence>
<organism evidence="3 4">
    <name type="scientific">Enhygromyxa salina</name>
    <dbReference type="NCBI Taxonomy" id="215803"/>
    <lineage>
        <taxon>Bacteria</taxon>
        <taxon>Pseudomonadati</taxon>
        <taxon>Myxococcota</taxon>
        <taxon>Polyangia</taxon>
        <taxon>Nannocystales</taxon>
        <taxon>Nannocystaceae</taxon>
        <taxon>Enhygromyxa</taxon>
    </lineage>
</organism>
<proteinExistence type="predicted"/>
<comment type="caution">
    <text evidence="3">The sequence shown here is derived from an EMBL/GenBank/DDBJ whole genome shotgun (WGS) entry which is preliminary data.</text>
</comment>
<keyword evidence="2" id="KW-0732">Signal</keyword>
<gene>
    <name evidence="3" type="ORF">ENSA7_28340</name>
</gene>
<feature type="region of interest" description="Disordered" evidence="1">
    <location>
        <begin position="40"/>
        <end position="91"/>
    </location>
</feature>
<reference evidence="3 4" key="1">
    <citation type="submission" date="2018-03" db="EMBL/GenBank/DDBJ databases">
        <title>Draft Genome Sequences of the Obligatory Marine Myxobacteria Enhygromyxa salina SWB007.</title>
        <authorList>
            <person name="Poehlein A."/>
            <person name="Moghaddam J.A."/>
            <person name="Harms H."/>
            <person name="Alanjari M."/>
            <person name="Koenig G.M."/>
            <person name="Daniel R."/>
            <person name="Schaeberle T.F."/>
        </authorList>
    </citation>
    <scope>NUCLEOTIDE SEQUENCE [LARGE SCALE GENOMIC DNA]</scope>
    <source>
        <strain evidence="3 4">SWB007</strain>
    </source>
</reference>
<evidence type="ECO:0000256" key="1">
    <source>
        <dbReference type="SAM" id="MobiDB-lite"/>
    </source>
</evidence>
<dbReference type="OrthoDB" id="5377085at2"/>
<name>A0A2S9YQS1_9BACT</name>
<dbReference type="EMBL" id="PVNL01000054">
    <property type="protein sequence ID" value="PRQ07441.1"/>
    <property type="molecule type" value="Genomic_DNA"/>
</dbReference>
<accession>A0A2S9YQS1</accession>
<sequence>MTRKLFVTLPLLLICVACGNNDSGETYNYVTLSAGTLTNGNDSVSDTGSGDGDGDPSNGDGDGDPGGDGDSGPKLDVIGNDEGMATAGDAGDGDGCQKVDFLFVIDNSGSMLEEQDNLAASFPSFINSISSTLDAAQDYHIMVIDTDAWVYAGCPFLCAFPLPGLCVGYECGVTQPAQCEDVLGAGVTWPKGANASNANCNFVNGKRFMTDAEPNLPGAFQCAARVGTDSTDDPERPMEAMAAAVSGVGAAGTCNYDFLRDDAILVVTFITDENDDPGDGSSGNVDTWRQALIDAKNGDESAIVVLGLFGDDDLPNAQCNGGAETSARLRAFLDSWGDRGFFGSICAPDYDDFFQAAVDIIDTTCDDFTPPE</sequence>
<dbReference type="RefSeq" id="WP_146157680.1">
    <property type="nucleotide sequence ID" value="NZ_PVNL01000054.1"/>
</dbReference>
<dbReference type="AlphaFoldDB" id="A0A2S9YQS1"/>